<comment type="caution">
    <text evidence="1">The sequence shown here is derived from an EMBL/GenBank/DDBJ whole genome shotgun (WGS) entry which is preliminary data.</text>
</comment>
<name>A0AAE3ZBI1_9ACTN</name>
<dbReference type="AlphaFoldDB" id="A0AAE3ZBI1"/>
<protein>
    <submittedName>
        <fullName evidence="1">Uncharacterized protein</fullName>
    </submittedName>
</protein>
<gene>
    <name evidence="1" type="ORF">JOF55_001036</name>
</gene>
<accession>A0AAE3ZBI1</accession>
<evidence type="ECO:0000313" key="1">
    <source>
        <dbReference type="EMBL" id="MDR7300855.1"/>
    </source>
</evidence>
<sequence length="72" mass="7880">METAVLANPEPGLFGAFDTDAWPSTSMPAFELIAAARRVQGVRAAEEVDYQVRLLERTAARYGAFDGCHHRA</sequence>
<proteinExistence type="predicted"/>
<dbReference type="Proteomes" id="UP001180845">
    <property type="component" value="Unassembled WGS sequence"/>
</dbReference>
<reference evidence="1" key="1">
    <citation type="submission" date="2023-07" db="EMBL/GenBank/DDBJ databases">
        <title>Sequencing the genomes of 1000 actinobacteria strains.</title>
        <authorList>
            <person name="Klenk H.-P."/>
        </authorList>
    </citation>
    <scope>NUCLEOTIDE SEQUENCE</scope>
    <source>
        <strain evidence="1">DSM 45977</strain>
    </source>
</reference>
<evidence type="ECO:0000313" key="2">
    <source>
        <dbReference type="Proteomes" id="UP001180845"/>
    </source>
</evidence>
<keyword evidence="2" id="KW-1185">Reference proteome</keyword>
<organism evidence="1 2">
    <name type="scientific">Haloactinomyces albus</name>
    <dbReference type="NCBI Taxonomy" id="1352928"/>
    <lineage>
        <taxon>Bacteria</taxon>
        <taxon>Bacillati</taxon>
        <taxon>Actinomycetota</taxon>
        <taxon>Actinomycetes</taxon>
        <taxon>Actinopolysporales</taxon>
        <taxon>Actinopolysporaceae</taxon>
        <taxon>Haloactinomyces</taxon>
    </lineage>
</organism>
<dbReference type="EMBL" id="JAVDXW010000001">
    <property type="protein sequence ID" value="MDR7300855.1"/>
    <property type="molecule type" value="Genomic_DNA"/>
</dbReference>
<dbReference type="RefSeq" id="WP_310270326.1">
    <property type="nucleotide sequence ID" value="NZ_JAVDXW010000001.1"/>
</dbReference>